<dbReference type="EMBL" id="MKXG01000444">
    <property type="protein sequence ID" value="PJZ07735.1"/>
    <property type="molecule type" value="Genomic_DNA"/>
</dbReference>
<reference evidence="1 2" key="1">
    <citation type="submission" date="2016-10" db="EMBL/GenBank/DDBJ databases">
        <title>WGS of isloates from the oral cavity of healthy individuals.</title>
        <authorList>
            <person name="Sharma S."/>
            <person name="Pal V.K."/>
            <person name="Patil P.B."/>
            <person name="Korpole S."/>
            <person name="Grover V."/>
        </authorList>
    </citation>
    <scope>NUCLEOTIDE SEQUENCE [LARGE SCALE GENOMIC DNA]</scope>
    <source>
        <strain evidence="1 2">DISK12</strain>
    </source>
</reference>
<comment type="caution">
    <text evidence="1">The sequence shown here is derived from an EMBL/GenBank/DDBJ whole genome shotgun (WGS) entry which is preliminary data.</text>
</comment>
<dbReference type="RefSeq" id="WP_100733446.1">
    <property type="nucleotide sequence ID" value="NZ_MKXG01000444.1"/>
</dbReference>
<proteinExistence type="predicted"/>
<evidence type="ECO:0000313" key="2">
    <source>
        <dbReference type="Proteomes" id="UP000231914"/>
    </source>
</evidence>
<evidence type="ECO:0000313" key="1">
    <source>
        <dbReference type="EMBL" id="PJZ07735.1"/>
    </source>
</evidence>
<organism evidence="1 2">
    <name type="scientific">Lactobacillus crispatus</name>
    <dbReference type="NCBI Taxonomy" id="47770"/>
    <lineage>
        <taxon>Bacteria</taxon>
        <taxon>Bacillati</taxon>
        <taxon>Bacillota</taxon>
        <taxon>Bacilli</taxon>
        <taxon>Lactobacillales</taxon>
        <taxon>Lactobacillaceae</taxon>
        <taxon>Lactobacillus</taxon>
    </lineage>
</organism>
<protein>
    <submittedName>
        <fullName evidence="1">Uncharacterized protein</fullName>
    </submittedName>
</protein>
<dbReference type="AlphaFoldDB" id="A0A2M9WJC4"/>
<dbReference type="Proteomes" id="UP000231914">
    <property type="component" value="Unassembled WGS sequence"/>
</dbReference>
<gene>
    <name evidence="1" type="ORF">BHU41_11020</name>
</gene>
<name>A0A2M9WJC4_9LACO</name>
<accession>A0A2M9WJC4</accession>
<sequence>MKIVDKTKDKKEEQWQLGDVLKDNNGTVGLIVQDCMQGYHLINVTDNSIFTDEYDNLADLQTNIRNLWHKVNAKLAIE</sequence>